<dbReference type="EC" id="3.6.5.4" evidence="9"/>
<proteinExistence type="inferred from homology"/>
<evidence type="ECO:0000256" key="7">
    <source>
        <dbReference type="ARBA" id="ARBA00023170"/>
    </source>
</evidence>
<comment type="subcellular location">
    <subcellularLocation>
        <location evidence="9">Cell membrane</location>
        <topology evidence="9">Peripheral membrane protein</topology>
        <orientation evidence="9">Cytoplasmic side</orientation>
    </subcellularLocation>
    <subcellularLocation>
        <location evidence="9">Cytoplasm</location>
    </subcellularLocation>
</comment>
<comment type="similarity">
    <text evidence="9">Belongs to the GTP-binding SRP family. FtsY subfamily.</text>
</comment>
<dbReference type="PANTHER" id="PTHR43134:SF1">
    <property type="entry name" value="SIGNAL RECOGNITION PARTICLE RECEPTOR SUBUNIT ALPHA"/>
    <property type="match status" value="1"/>
</dbReference>
<dbReference type="Proteomes" id="UP000249557">
    <property type="component" value="Unassembled WGS sequence"/>
</dbReference>
<evidence type="ECO:0000256" key="2">
    <source>
        <dbReference type="ARBA" id="ARBA00022490"/>
    </source>
</evidence>
<dbReference type="EMBL" id="QFNK01000090">
    <property type="protein sequence ID" value="PZO86811.1"/>
    <property type="molecule type" value="Genomic_DNA"/>
</dbReference>
<dbReference type="HAMAP" id="MF_00920">
    <property type="entry name" value="FtsY"/>
    <property type="match status" value="1"/>
</dbReference>
<dbReference type="GO" id="GO:0005047">
    <property type="term" value="F:signal recognition particle binding"/>
    <property type="evidence" value="ECO:0007669"/>
    <property type="project" value="TreeGrafter"/>
</dbReference>
<dbReference type="Pfam" id="PF02881">
    <property type="entry name" value="SRP54_N"/>
    <property type="match status" value="1"/>
</dbReference>
<dbReference type="InterPro" id="IPR003593">
    <property type="entry name" value="AAA+_ATPase"/>
</dbReference>
<feature type="domain" description="Signal recognition particle SRP54 helical bundle" evidence="13">
    <location>
        <begin position="90"/>
        <end position="169"/>
    </location>
</feature>
<dbReference type="SUPFAM" id="SSF47364">
    <property type="entry name" value="Domain of the SRP/SRP receptor G-proteins"/>
    <property type="match status" value="1"/>
</dbReference>
<evidence type="ECO:0000313" key="14">
    <source>
        <dbReference type="EMBL" id="PZO86811.1"/>
    </source>
</evidence>
<dbReference type="Pfam" id="PF00448">
    <property type="entry name" value="SRP54"/>
    <property type="match status" value="1"/>
</dbReference>
<feature type="domain" description="AAA+ ATPase" evidence="11">
    <location>
        <begin position="184"/>
        <end position="343"/>
    </location>
</feature>
<feature type="domain" description="SRP54-type proteins GTP-binding" evidence="12">
    <location>
        <begin position="185"/>
        <end position="387"/>
    </location>
</feature>
<evidence type="ECO:0000259" key="13">
    <source>
        <dbReference type="SMART" id="SM00963"/>
    </source>
</evidence>
<reference evidence="14 15" key="1">
    <citation type="submission" date="2017-08" db="EMBL/GenBank/DDBJ databases">
        <title>Infants hospitalized years apart are colonized by the same room-sourced microbial strains.</title>
        <authorList>
            <person name="Brooks B."/>
            <person name="Olm M.R."/>
            <person name="Firek B.A."/>
            <person name="Baker R."/>
            <person name="Thomas B.C."/>
            <person name="Morowitz M.J."/>
            <person name="Banfield J.F."/>
        </authorList>
    </citation>
    <scope>NUCLEOTIDE SEQUENCE [LARGE SCALE GENOMIC DNA]</scope>
    <source>
        <strain evidence="14">S2_018_000_R2_104</strain>
    </source>
</reference>
<keyword evidence="1 9" id="KW-1003">Cell membrane</keyword>
<evidence type="ECO:0000259" key="11">
    <source>
        <dbReference type="SMART" id="SM00382"/>
    </source>
</evidence>
<evidence type="ECO:0000256" key="10">
    <source>
        <dbReference type="SAM" id="MobiDB-lite"/>
    </source>
</evidence>
<protein>
    <recommendedName>
        <fullName evidence="9">Signal recognition particle receptor FtsY</fullName>
        <shortName evidence="9">SRP receptor</shortName>
        <ecNumber evidence="9">3.6.5.4</ecNumber>
    </recommendedName>
</protein>
<dbReference type="SUPFAM" id="SSF52540">
    <property type="entry name" value="P-loop containing nucleoside triphosphate hydrolases"/>
    <property type="match status" value="1"/>
</dbReference>
<dbReference type="InterPro" id="IPR004390">
    <property type="entry name" value="SR_rcpt_FtsY"/>
</dbReference>
<dbReference type="FunFam" id="3.40.50.300:FF:000053">
    <property type="entry name" value="Signal recognition particle receptor FtsY"/>
    <property type="match status" value="1"/>
</dbReference>
<evidence type="ECO:0000256" key="8">
    <source>
        <dbReference type="ARBA" id="ARBA00048027"/>
    </source>
</evidence>
<evidence type="ECO:0000256" key="3">
    <source>
        <dbReference type="ARBA" id="ARBA00022741"/>
    </source>
</evidence>
<evidence type="ECO:0000256" key="5">
    <source>
        <dbReference type="ARBA" id="ARBA00023134"/>
    </source>
</evidence>
<dbReference type="InterPro" id="IPR036225">
    <property type="entry name" value="SRP/SRP_N"/>
</dbReference>
<evidence type="ECO:0000313" key="15">
    <source>
        <dbReference type="Proteomes" id="UP000249557"/>
    </source>
</evidence>
<feature type="binding site" evidence="9">
    <location>
        <begin position="275"/>
        <end position="279"/>
    </location>
    <ligand>
        <name>GTP</name>
        <dbReference type="ChEBI" id="CHEBI:37565"/>
    </ligand>
</feature>
<dbReference type="GO" id="GO:0005886">
    <property type="term" value="C:plasma membrane"/>
    <property type="evidence" value="ECO:0007669"/>
    <property type="project" value="UniProtKB-SubCell"/>
</dbReference>
<name>A0A2W5BUN5_9BACT</name>
<keyword evidence="5 9" id="KW-0342">GTP-binding</keyword>
<comment type="caution">
    <text evidence="14">The sequence shown here is derived from an EMBL/GenBank/DDBJ whole genome shotgun (WGS) entry which is preliminary data.</text>
</comment>
<organism evidence="14 15">
    <name type="scientific">Micavibrio aeruginosavorus</name>
    <dbReference type="NCBI Taxonomy" id="349221"/>
    <lineage>
        <taxon>Bacteria</taxon>
        <taxon>Pseudomonadati</taxon>
        <taxon>Bdellovibrionota</taxon>
        <taxon>Bdellovibrionia</taxon>
        <taxon>Bdellovibrionales</taxon>
        <taxon>Pseudobdellovibrionaceae</taxon>
        <taxon>Micavibrio</taxon>
    </lineage>
</organism>
<keyword evidence="6 9" id="KW-0472">Membrane</keyword>
<dbReference type="GO" id="GO:0006614">
    <property type="term" value="P:SRP-dependent cotranslational protein targeting to membrane"/>
    <property type="evidence" value="ECO:0007669"/>
    <property type="project" value="InterPro"/>
</dbReference>
<evidence type="ECO:0000259" key="12">
    <source>
        <dbReference type="SMART" id="SM00962"/>
    </source>
</evidence>
<feature type="compositionally biased region" description="Basic and acidic residues" evidence="10">
    <location>
        <begin position="9"/>
        <end position="30"/>
    </location>
</feature>
<comment type="function">
    <text evidence="9">Involved in targeting and insertion of nascent membrane proteins into the cytoplasmic membrane. Acts as a receptor for the complex formed by the signal recognition particle (SRP) and the ribosome-nascent chain (RNC).</text>
</comment>
<dbReference type="Gene3D" id="1.20.120.140">
    <property type="entry name" value="Signal recognition particle SRP54, nucleotide-binding domain"/>
    <property type="match status" value="1"/>
</dbReference>
<dbReference type="InterPro" id="IPR013822">
    <property type="entry name" value="Signal_recog_particl_SRP54_hlx"/>
</dbReference>
<feature type="binding site" evidence="9">
    <location>
        <begin position="339"/>
        <end position="342"/>
    </location>
    <ligand>
        <name>GTP</name>
        <dbReference type="ChEBI" id="CHEBI:37565"/>
    </ligand>
</feature>
<dbReference type="InterPro" id="IPR042101">
    <property type="entry name" value="SRP54_N_sf"/>
</dbReference>
<evidence type="ECO:0000256" key="9">
    <source>
        <dbReference type="HAMAP-Rule" id="MF_00920"/>
    </source>
</evidence>
<dbReference type="GO" id="GO:0003924">
    <property type="term" value="F:GTPase activity"/>
    <property type="evidence" value="ECO:0007669"/>
    <property type="project" value="UniProtKB-UniRule"/>
</dbReference>
<dbReference type="PANTHER" id="PTHR43134">
    <property type="entry name" value="SIGNAL RECOGNITION PARTICLE RECEPTOR SUBUNIT ALPHA"/>
    <property type="match status" value="1"/>
</dbReference>
<evidence type="ECO:0000256" key="6">
    <source>
        <dbReference type="ARBA" id="ARBA00023136"/>
    </source>
</evidence>
<keyword evidence="7 9" id="KW-0675">Receptor</keyword>
<dbReference type="InterPro" id="IPR027417">
    <property type="entry name" value="P-loop_NTPase"/>
</dbReference>
<gene>
    <name evidence="9" type="primary">ftsY</name>
    <name evidence="14" type="ORF">DI626_05490</name>
</gene>
<dbReference type="GO" id="GO:0005737">
    <property type="term" value="C:cytoplasm"/>
    <property type="evidence" value="ECO:0007669"/>
    <property type="project" value="UniProtKB-SubCell"/>
</dbReference>
<feature type="compositionally biased region" description="Acidic residues" evidence="10">
    <location>
        <begin position="31"/>
        <end position="42"/>
    </location>
</feature>
<evidence type="ECO:0000256" key="4">
    <source>
        <dbReference type="ARBA" id="ARBA00022801"/>
    </source>
</evidence>
<accession>A0A2W5BUN5</accession>
<dbReference type="AlphaFoldDB" id="A0A2W5BUN5"/>
<dbReference type="GO" id="GO:0005525">
    <property type="term" value="F:GTP binding"/>
    <property type="evidence" value="ECO:0007669"/>
    <property type="project" value="UniProtKB-UniRule"/>
</dbReference>
<dbReference type="InterPro" id="IPR000897">
    <property type="entry name" value="SRP54_GTPase_dom"/>
</dbReference>
<comment type="subunit">
    <text evidence="9">Part of the signal recognition particle protein translocation system, which is composed of SRP and FtsY.</text>
</comment>
<sequence length="390" mass="42337">MVFWRKKKNEGDQEREAQAEKVIHHPREPDIEPPVEYDPEPDAEFVQHELNPTENEIIDGLEITPVPEPLASDSRTSADDSEGGGWLSRLTSGLSKSTGKLGQGISDIFTKRKLDEDTLQDLEDLLISADLGPKTAARVVVDFRAQKFEKDVEPFEVKNALADIIGQSLSGVAVPFDIQKPANGPYVMIVCGVNGAGKTTTIGKLAHQWHMREKRKVMIAAADTFRAAAVDQLDVWAARAHVPLFKKDIGADAAAVAFEAYTKAREEGVDILMIDTAGRLQNKSNLMAELEKIIRVLKKHDESLPHAAILVLDATTGQNAHSQVKVFKEAVNLTGLVVTKLDGSARGGVVVSLAQEFGLPIHAIGVGEGIEDLSPFKADEFSRALMGIAS</sequence>
<keyword evidence="4 9" id="KW-0378">Hydrolase</keyword>
<evidence type="ECO:0000256" key="1">
    <source>
        <dbReference type="ARBA" id="ARBA00022475"/>
    </source>
</evidence>
<keyword evidence="2 9" id="KW-0963">Cytoplasm</keyword>
<dbReference type="Gene3D" id="3.40.50.300">
    <property type="entry name" value="P-loop containing nucleotide triphosphate hydrolases"/>
    <property type="match status" value="1"/>
</dbReference>
<dbReference type="SMART" id="SM00382">
    <property type="entry name" value="AAA"/>
    <property type="match status" value="1"/>
</dbReference>
<dbReference type="NCBIfam" id="TIGR00064">
    <property type="entry name" value="ftsY"/>
    <property type="match status" value="1"/>
</dbReference>
<feature type="region of interest" description="Disordered" evidence="10">
    <location>
        <begin position="1"/>
        <end position="42"/>
    </location>
</feature>
<dbReference type="SMART" id="SM00962">
    <property type="entry name" value="SRP54"/>
    <property type="match status" value="1"/>
</dbReference>
<dbReference type="SMART" id="SM00963">
    <property type="entry name" value="SRP54_N"/>
    <property type="match status" value="1"/>
</dbReference>
<feature type="binding site" evidence="9">
    <location>
        <begin position="192"/>
        <end position="199"/>
    </location>
    <ligand>
        <name>GTP</name>
        <dbReference type="ChEBI" id="CHEBI:37565"/>
    </ligand>
</feature>
<comment type="catalytic activity">
    <reaction evidence="8 9">
        <text>GTP + H2O = GDP + phosphate + H(+)</text>
        <dbReference type="Rhea" id="RHEA:19669"/>
        <dbReference type="ChEBI" id="CHEBI:15377"/>
        <dbReference type="ChEBI" id="CHEBI:15378"/>
        <dbReference type="ChEBI" id="CHEBI:37565"/>
        <dbReference type="ChEBI" id="CHEBI:43474"/>
        <dbReference type="ChEBI" id="CHEBI:58189"/>
        <dbReference type="EC" id="3.6.5.4"/>
    </reaction>
</comment>
<feature type="region of interest" description="Disordered" evidence="10">
    <location>
        <begin position="67"/>
        <end position="89"/>
    </location>
</feature>
<keyword evidence="3 9" id="KW-0547">Nucleotide-binding</keyword>